<feature type="repeat" description="ANK" evidence="3">
    <location>
        <begin position="104"/>
        <end position="136"/>
    </location>
</feature>
<dbReference type="Gene3D" id="1.10.150.50">
    <property type="entry name" value="Transcription Factor, Ets-1"/>
    <property type="match status" value="2"/>
</dbReference>
<keyword evidence="2 3" id="KW-0040">ANK repeat</keyword>
<proteinExistence type="predicted"/>
<organism evidence="5 6">
    <name type="scientific">Blepharisma stoltei</name>
    <dbReference type="NCBI Taxonomy" id="1481888"/>
    <lineage>
        <taxon>Eukaryota</taxon>
        <taxon>Sar</taxon>
        <taxon>Alveolata</taxon>
        <taxon>Ciliophora</taxon>
        <taxon>Postciliodesmatophora</taxon>
        <taxon>Heterotrichea</taxon>
        <taxon>Heterotrichida</taxon>
        <taxon>Blepharismidae</taxon>
        <taxon>Blepharisma</taxon>
    </lineage>
</organism>
<feature type="domain" description="SAM" evidence="4">
    <location>
        <begin position="387"/>
        <end position="454"/>
    </location>
</feature>
<evidence type="ECO:0000256" key="3">
    <source>
        <dbReference type="PROSITE-ProRule" id="PRU00023"/>
    </source>
</evidence>
<dbReference type="Proteomes" id="UP001162131">
    <property type="component" value="Unassembled WGS sequence"/>
</dbReference>
<evidence type="ECO:0000256" key="1">
    <source>
        <dbReference type="ARBA" id="ARBA00022737"/>
    </source>
</evidence>
<evidence type="ECO:0000313" key="5">
    <source>
        <dbReference type="EMBL" id="CAG9331330.1"/>
    </source>
</evidence>
<evidence type="ECO:0000313" key="6">
    <source>
        <dbReference type="Proteomes" id="UP001162131"/>
    </source>
</evidence>
<reference evidence="5" key="1">
    <citation type="submission" date="2021-09" db="EMBL/GenBank/DDBJ databases">
        <authorList>
            <consortium name="AG Swart"/>
            <person name="Singh M."/>
            <person name="Singh A."/>
            <person name="Seah K."/>
            <person name="Emmerich C."/>
        </authorList>
    </citation>
    <scope>NUCLEOTIDE SEQUENCE</scope>
    <source>
        <strain evidence="5">ATCC30299</strain>
    </source>
</reference>
<evidence type="ECO:0000256" key="2">
    <source>
        <dbReference type="ARBA" id="ARBA00023043"/>
    </source>
</evidence>
<dbReference type="AlphaFoldDB" id="A0AAU9K1S7"/>
<gene>
    <name evidence="5" type="ORF">BSTOLATCC_MIC53403</name>
</gene>
<accession>A0AAU9K1S7</accession>
<dbReference type="PROSITE" id="PS50297">
    <property type="entry name" value="ANK_REP_REGION"/>
    <property type="match status" value="3"/>
</dbReference>
<dbReference type="InterPro" id="IPR013761">
    <property type="entry name" value="SAM/pointed_sf"/>
</dbReference>
<dbReference type="SUPFAM" id="SSF47769">
    <property type="entry name" value="SAM/Pointed domain"/>
    <property type="match status" value="2"/>
</dbReference>
<name>A0AAU9K1S7_9CILI</name>
<protein>
    <recommendedName>
        <fullName evidence="4">SAM domain-containing protein</fullName>
    </recommendedName>
</protein>
<dbReference type="PANTHER" id="PTHR24198">
    <property type="entry name" value="ANKYRIN REPEAT AND PROTEIN KINASE DOMAIN-CONTAINING PROTEIN"/>
    <property type="match status" value="1"/>
</dbReference>
<dbReference type="PROSITE" id="PS50105">
    <property type="entry name" value="SAM_DOMAIN"/>
    <property type="match status" value="1"/>
</dbReference>
<sequence length="481" mass="54889">MHYSIDEFCQLCRRNEYDLINSILEVQKSIKNQRDSKLKLPPIWHALLYGLTDIVKLLLEKGADPNIPNEIGETPLHHAADNNEYEIAKLLLENNANPNLFTNENETALHQATFRGQVKIVELLMSKGANPNIVNNYGKTSLHTAAEYDQIECVRILLSYGADQFIVDHEGRLPIDLSKSSTVRNIIEGFISKISFEGDLALFSIPEGRISDEDRTSTIYSFQGTPRLSHYTHLSIDDFNESPLSNKSNYNTKEMPTSDYNRIRSKETASSLYEVSENLEEHEENLSIFSNTFKQFLEKIKLEEYYQVLIKAGFDDFESLVKQMKTPLPLTYEILASSGITKPGHIFRFLMMLDVEAGITDKTLFDPKLLLPSYSSSFSLHCGDMPKNNEKLKEWLISIKLENLVSIFEESGFDDIEMMILQMFSRYPVNDDMIKNQIGIEKTGHRIRILGKLHEDAKGIIDNLNKCGENQHQVCSGCELL</sequence>
<dbReference type="PRINTS" id="PR01415">
    <property type="entry name" value="ANKYRIN"/>
</dbReference>
<dbReference type="InterPro" id="IPR036770">
    <property type="entry name" value="Ankyrin_rpt-contain_sf"/>
</dbReference>
<evidence type="ECO:0000259" key="4">
    <source>
        <dbReference type="PROSITE" id="PS50105"/>
    </source>
</evidence>
<dbReference type="InterPro" id="IPR001660">
    <property type="entry name" value="SAM"/>
</dbReference>
<feature type="repeat" description="ANK" evidence="3">
    <location>
        <begin position="71"/>
        <end position="103"/>
    </location>
</feature>
<keyword evidence="6" id="KW-1185">Reference proteome</keyword>
<dbReference type="Pfam" id="PF07647">
    <property type="entry name" value="SAM_2"/>
    <property type="match status" value="1"/>
</dbReference>
<dbReference type="SUPFAM" id="SSF48403">
    <property type="entry name" value="Ankyrin repeat"/>
    <property type="match status" value="1"/>
</dbReference>
<dbReference type="Gene3D" id="1.25.40.20">
    <property type="entry name" value="Ankyrin repeat-containing domain"/>
    <property type="match status" value="2"/>
</dbReference>
<dbReference type="EMBL" id="CAJZBQ010000053">
    <property type="protein sequence ID" value="CAG9331330.1"/>
    <property type="molecule type" value="Genomic_DNA"/>
</dbReference>
<dbReference type="SMART" id="SM00248">
    <property type="entry name" value="ANK"/>
    <property type="match status" value="4"/>
</dbReference>
<dbReference type="Pfam" id="PF12796">
    <property type="entry name" value="Ank_2"/>
    <property type="match status" value="2"/>
</dbReference>
<feature type="repeat" description="ANK" evidence="3">
    <location>
        <begin position="42"/>
        <end position="70"/>
    </location>
</feature>
<feature type="repeat" description="ANK" evidence="3">
    <location>
        <begin position="137"/>
        <end position="169"/>
    </location>
</feature>
<dbReference type="PROSITE" id="PS50088">
    <property type="entry name" value="ANK_REPEAT"/>
    <property type="match status" value="4"/>
</dbReference>
<dbReference type="SMART" id="SM00454">
    <property type="entry name" value="SAM"/>
    <property type="match status" value="2"/>
</dbReference>
<dbReference type="InterPro" id="IPR002110">
    <property type="entry name" value="Ankyrin_rpt"/>
</dbReference>
<keyword evidence="1" id="KW-0677">Repeat</keyword>
<comment type="caution">
    <text evidence="5">The sequence shown here is derived from an EMBL/GenBank/DDBJ whole genome shotgun (WGS) entry which is preliminary data.</text>
</comment>
<dbReference type="PANTHER" id="PTHR24198:SF165">
    <property type="entry name" value="ANKYRIN REPEAT-CONTAINING PROTEIN-RELATED"/>
    <property type="match status" value="1"/>
</dbReference>